<protein>
    <submittedName>
        <fullName evidence="2">Uncharacterized protein</fullName>
    </submittedName>
</protein>
<dbReference type="AlphaFoldDB" id="A0A7X5UCW8"/>
<comment type="caution">
    <text evidence="2">The sequence shown here is derived from an EMBL/GenBank/DDBJ whole genome shotgun (WGS) entry which is preliminary data.</text>
</comment>
<dbReference type="Proteomes" id="UP000490980">
    <property type="component" value="Unassembled WGS sequence"/>
</dbReference>
<organism evidence="2 3">
    <name type="scientific">Luteibacter anthropi</name>
    <dbReference type="NCBI Taxonomy" id="564369"/>
    <lineage>
        <taxon>Bacteria</taxon>
        <taxon>Pseudomonadati</taxon>
        <taxon>Pseudomonadota</taxon>
        <taxon>Gammaproteobacteria</taxon>
        <taxon>Lysobacterales</taxon>
        <taxon>Rhodanobacteraceae</taxon>
        <taxon>Luteibacter</taxon>
    </lineage>
</organism>
<reference evidence="2 3" key="1">
    <citation type="submission" date="2020-03" db="EMBL/GenBank/DDBJ databases">
        <authorList>
            <person name="Lai Q."/>
        </authorList>
    </citation>
    <scope>NUCLEOTIDE SEQUENCE [LARGE SCALE GENOMIC DNA]</scope>
    <source>
        <strain evidence="2 3">CCUG 25036</strain>
    </source>
</reference>
<keyword evidence="3" id="KW-1185">Reference proteome</keyword>
<gene>
    <name evidence="2" type="ORF">HBF25_17360</name>
</gene>
<keyword evidence="1" id="KW-0732">Signal</keyword>
<name>A0A7X5UCW8_9GAMM</name>
<evidence type="ECO:0000313" key="2">
    <source>
        <dbReference type="EMBL" id="NII08155.1"/>
    </source>
</evidence>
<feature type="chain" id="PRO_5031498859" evidence="1">
    <location>
        <begin position="31"/>
        <end position="402"/>
    </location>
</feature>
<feature type="signal peptide" evidence="1">
    <location>
        <begin position="1"/>
        <end position="30"/>
    </location>
</feature>
<dbReference type="EMBL" id="JAARLZ010000010">
    <property type="protein sequence ID" value="NII08155.1"/>
    <property type="molecule type" value="Genomic_DNA"/>
</dbReference>
<accession>A0A7X5UCW8</accession>
<proteinExistence type="predicted"/>
<evidence type="ECO:0000313" key="3">
    <source>
        <dbReference type="Proteomes" id="UP000490980"/>
    </source>
</evidence>
<dbReference type="RefSeq" id="WP_166950620.1">
    <property type="nucleotide sequence ID" value="NZ_JAARLZ010000010.1"/>
</dbReference>
<sequence>MKQGRSRRMGACTLLCMTLASGLAALPALADTAVLTMPPPASGDLLQAWLDARVNGIEAADELGSDGLFVAGMLNDSNSIYSALRPTPAAFRGSAWRSAFNALAVSNTMMSRAVATRVVAWDLGLTKARMGGHPAAVYAPMIGSPRVEANLMKAGVSSDIIRQALHLVGEPSYAVAANLAVALQIVRDKLACVDRSEWSSAGLRKEVVDRVMGARSLAEIDEFDLVYLVRMLEGEMSDWAGVSASIYGRRSLPAALRVARVAAAYRDMLGYTNDTDPCTPEGRHRPGVAAESPTEKTRFMCFVDATDRATYRWFLEVMHAQVDPLITNFATRPAERISRHIRHIRPLWIGTHSGKMLTEASTVEVVEALIAYRAADPGSDTSSTQKYVDRVSQLLCDKEKAP</sequence>
<evidence type="ECO:0000256" key="1">
    <source>
        <dbReference type="SAM" id="SignalP"/>
    </source>
</evidence>